<evidence type="ECO:0000313" key="1">
    <source>
        <dbReference type="EMBL" id="NYE83324.1"/>
    </source>
</evidence>
<sequence length="109" mass="11918">MTSPPIDESAVNMIVQRTMALATRIQTGAIQGTAIKRDTDKVVQDALAHFRSWKHADPEDTRALLVDILRTMSQRVPVSQPQFAEVMVTVADLIAVGKIAPDDHTDPGQ</sequence>
<proteinExistence type="predicted"/>
<organism evidence="1 2">
    <name type="scientific">Pigmentiphaga litoralis</name>
    <dbReference type="NCBI Taxonomy" id="516702"/>
    <lineage>
        <taxon>Bacteria</taxon>
        <taxon>Pseudomonadati</taxon>
        <taxon>Pseudomonadota</taxon>
        <taxon>Betaproteobacteria</taxon>
        <taxon>Burkholderiales</taxon>
        <taxon>Alcaligenaceae</taxon>
        <taxon>Pigmentiphaga</taxon>
    </lineage>
</organism>
<name>A0A7Y9LKW2_9BURK</name>
<reference evidence="1 2" key="1">
    <citation type="submission" date="2020-07" db="EMBL/GenBank/DDBJ databases">
        <title>Genomic Encyclopedia of Type Strains, Phase IV (KMG-V): Genome sequencing to study the core and pangenomes of soil and plant-associated prokaryotes.</title>
        <authorList>
            <person name="Whitman W."/>
        </authorList>
    </citation>
    <scope>NUCLEOTIDE SEQUENCE [LARGE SCALE GENOMIC DNA]</scope>
    <source>
        <strain evidence="1 2">SAS40</strain>
    </source>
</reference>
<keyword evidence="2" id="KW-1185">Reference proteome</keyword>
<protein>
    <submittedName>
        <fullName evidence="1">Uncharacterized protein</fullName>
    </submittedName>
</protein>
<dbReference type="RefSeq" id="WP_179586885.1">
    <property type="nucleotide sequence ID" value="NZ_JACBYR010000001.1"/>
</dbReference>
<gene>
    <name evidence="1" type="ORF">FHW18_002595</name>
</gene>
<dbReference type="Proteomes" id="UP000542125">
    <property type="component" value="Unassembled WGS sequence"/>
</dbReference>
<evidence type="ECO:0000313" key="2">
    <source>
        <dbReference type="Proteomes" id="UP000542125"/>
    </source>
</evidence>
<comment type="caution">
    <text evidence="1">The sequence shown here is derived from an EMBL/GenBank/DDBJ whole genome shotgun (WGS) entry which is preliminary data.</text>
</comment>
<accession>A0A7Y9LKW2</accession>
<dbReference type="EMBL" id="JACBYR010000001">
    <property type="protein sequence ID" value="NYE83324.1"/>
    <property type="molecule type" value="Genomic_DNA"/>
</dbReference>
<dbReference type="AlphaFoldDB" id="A0A7Y9LKW2"/>